<dbReference type="AlphaFoldDB" id="B8MM35"/>
<feature type="domain" description="Beta-lactamase-related" evidence="1">
    <location>
        <begin position="84"/>
        <end position="394"/>
    </location>
</feature>
<evidence type="ECO:0000313" key="4">
    <source>
        <dbReference type="Proteomes" id="UP000001745"/>
    </source>
</evidence>
<evidence type="ECO:0000259" key="1">
    <source>
        <dbReference type="Pfam" id="PF00144"/>
    </source>
</evidence>
<proteinExistence type="predicted"/>
<dbReference type="SUPFAM" id="SSF56601">
    <property type="entry name" value="beta-lactamase/transpeptidase-like"/>
    <property type="match status" value="1"/>
</dbReference>
<dbReference type="PANTHER" id="PTHR22935:SF97">
    <property type="entry name" value="BETA-LACTAMASE-RELATED DOMAIN-CONTAINING PROTEIN"/>
    <property type="match status" value="1"/>
</dbReference>
<name>B8MM35_TALSN</name>
<reference evidence="4" key="1">
    <citation type="journal article" date="2015" name="Genome Announc.">
        <title>Genome sequence of the AIDS-associated pathogen Penicillium marneffei (ATCC18224) and its near taxonomic relative Talaromyces stipitatus (ATCC10500).</title>
        <authorList>
            <person name="Nierman W.C."/>
            <person name="Fedorova-Abrams N.D."/>
            <person name="Andrianopoulos A."/>
        </authorList>
    </citation>
    <scope>NUCLEOTIDE SEQUENCE [LARGE SCALE GENOMIC DNA]</scope>
    <source>
        <strain evidence="4">ATCC 10500 / CBS 375.48 / QM 6759 / NRRL 1006</strain>
    </source>
</reference>
<evidence type="ECO:0000259" key="2">
    <source>
        <dbReference type="Pfam" id="PF26335"/>
    </source>
</evidence>
<dbReference type="PhylomeDB" id="B8MM35"/>
<dbReference type="STRING" id="441959.B8MM35"/>
<dbReference type="PANTHER" id="PTHR22935">
    <property type="entry name" value="PENICILLIN-BINDING PROTEIN"/>
    <property type="match status" value="1"/>
</dbReference>
<protein>
    <submittedName>
        <fullName evidence="3">Penicillin-binding protein, putative</fullName>
    </submittedName>
</protein>
<dbReference type="InterPro" id="IPR058664">
    <property type="entry name" value="ARB_00930-like_C"/>
</dbReference>
<organism evidence="3 4">
    <name type="scientific">Talaromyces stipitatus (strain ATCC 10500 / CBS 375.48 / QM 6759 / NRRL 1006)</name>
    <name type="common">Penicillium stipitatum</name>
    <dbReference type="NCBI Taxonomy" id="441959"/>
    <lineage>
        <taxon>Eukaryota</taxon>
        <taxon>Fungi</taxon>
        <taxon>Dikarya</taxon>
        <taxon>Ascomycota</taxon>
        <taxon>Pezizomycotina</taxon>
        <taxon>Eurotiomycetes</taxon>
        <taxon>Eurotiomycetidae</taxon>
        <taxon>Eurotiales</taxon>
        <taxon>Trichocomaceae</taxon>
        <taxon>Talaromyces</taxon>
        <taxon>Talaromyces sect. Talaromyces</taxon>
    </lineage>
</organism>
<dbReference type="InterPro" id="IPR051478">
    <property type="entry name" value="Beta-lactamase-like_AB/R"/>
</dbReference>
<keyword evidence="4" id="KW-1185">Reference proteome</keyword>
<dbReference type="Pfam" id="PF00144">
    <property type="entry name" value="Beta-lactamase"/>
    <property type="match status" value="1"/>
</dbReference>
<dbReference type="InParanoid" id="B8MM35"/>
<dbReference type="VEuPathDB" id="FungiDB:TSTA_098030"/>
<evidence type="ECO:0000313" key="3">
    <source>
        <dbReference type="EMBL" id="EED13547.1"/>
    </source>
</evidence>
<accession>B8MM35</accession>
<gene>
    <name evidence="3" type="ORF">TSTA_098030</name>
</gene>
<dbReference type="InterPro" id="IPR012338">
    <property type="entry name" value="Beta-lactam/transpept-like"/>
</dbReference>
<dbReference type="OrthoDB" id="10250282at2759"/>
<dbReference type="GeneID" id="8108442"/>
<sequence>MSSLLLGPVLPRPSGLGIGIMNPILVDLPTTLHQTFQQGHSDFGDFMGNTSSVSITAMSTEDSEETPFFNFHFSSPFLNETAGSTTNITEDSVYRIGSISKLFTVYALLLNFGREHWDNPVTDYIPQLREAVAAQRGIGNPVDHVDWENITLGAMASQLSGIGRDYANGDLASQNFPWQQAGLPSLPMEDIPSCAGNTSLPPCNLQEYFQGFIQRHPVFSPETTPVYSNAAYRILGYVLETLSGTSYESLLRSSVLEPLNLSQSSTHRPESNGSWVIPNGDSGWFQDTGDEAPTAGMYSSSRDLAAFGQAILANKQLSALDTRRWMKPNSHTSSLVFSVGSPWEIWRAKTDITQGRVLDLYAKSGSIGKYNSLLILVPDYGVTVSILTAGPSSGSTITIAAELVMQKLLPALEMTSHQQACRKLCGTYTAADPKLNSSLVIVADDKNPGLLIKRWISRSVDMYATAQAFADETGGGQLTAIRLQQTNLESMSWGKRRPHSQETRVSAYRAVFETHDPGVTRTKPRIFGPDAHQWSAIDSLMYGEVAADDFVFYLDDQGFATAIEPRVLRETFHRGL</sequence>
<dbReference type="HOGENOM" id="CLU_019706_0_0_1"/>
<dbReference type="RefSeq" id="XP_002485785.1">
    <property type="nucleotide sequence ID" value="XM_002485740.1"/>
</dbReference>
<dbReference type="eggNOG" id="ENOG502SJKK">
    <property type="taxonomic scope" value="Eukaryota"/>
</dbReference>
<dbReference type="Proteomes" id="UP000001745">
    <property type="component" value="Unassembled WGS sequence"/>
</dbReference>
<dbReference type="OMA" id="ISKLWTM"/>
<dbReference type="Gene3D" id="3.40.710.10">
    <property type="entry name" value="DD-peptidase/beta-lactamase superfamily"/>
    <property type="match status" value="1"/>
</dbReference>
<feature type="domain" description="Beta-lactamase-like ARB-00930-like C-terminal" evidence="2">
    <location>
        <begin position="418"/>
        <end position="574"/>
    </location>
</feature>
<dbReference type="InterPro" id="IPR001466">
    <property type="entry name" value="Beta-lactam-related"/>
</dbReference>
<dbReference type="EMBL" id="EQ962658">
    <property type="protein sequence ID" value="EED13547.1"/>
    <property type="molecule type" value="Genomic_DNA"/>
</dbReference>
<dbReference type="Pfam" id="PF26335">
    <property type="entry name" value="ARB_00930_C"/>
    <property type="match status" value="1"/>
</dbReference>